<evidence type="ECO:0000313" key="5">
    <source>
        <dbReference type="EMBL" id="GAA4954655.1"/>
    </source>
</evidence>
<feature type="domain" description="DUF4352" evidence="4">
    <location>
        <begin position="44"/>
        <end position="150"/>
    </location>
</feature>
<comment type="caution">
    <text evidence="5">The sequence shown here is derived from an EMBL/GenBank/DDBJ whole genome shotgun (WGS) entry which is preliminary data.</text>
</comment>
<gene>
    <name evidence="5" type="ORF">GCM10023224_45100</name>
</gene>
<evidence type="ECO:0000256" key="1">
    <source>
        <dbReference type="ARBA" id="ARBA00022729"/>
    </source>
</evidence>
<keyword evidence="1 3" id="KW-0732">Signal</keyword>
<dbReference type="EMBL" id="BAABIK010000033">
    <property type="protein sequence ID" value="GAA4954655.1"/>
    <property type="molecule type" value="Genomic_DNA"/>
</dbReference>
<dbReference type="InterPro" id="IPR029051">
    <property type="entry name" value="DUF4352"/>
</dbReference>
<feature type="region of interest" description="Disordered" evidence="2">
    <location>
        <begin position="180"/>
        <end position="203"/>
    </location>
</feature>
<protein>
    <recommendedName>
        <fullName evidence="4">DUF4352 domain-containing protein</fullName>
    </recommendedName>
</protein>
<evidence type="ECO:0000256" key="3">
    <source>
        <dbReference type="SAM" id="SignalP"/>
    </source>
</evidence>
<accession>A0ABP9GZ62</accession>
<evidence type="ECO:0000259" key="4">
    <source>
        <dbReference type="Pfam" id="PF11611"/>
    </source>
</evidence>
<feature type="chain" id="PRO_5046498651" description="DUF4352 domain-containing protein" evidence="3">
    <location>
        <begin position="36"/>
        <end position="203"/>
    </location>
</feature>
<feature type="compositionally biased region" description="Basic and acidic residues" evidence="2">
    <location>
        <begin position="183"/>
        <end position="195"/>
    </location>
</feature>
<dbReference type="Pfam" id="PF11611">
    <property type="entry name" value="DUF4352"/>
    <property type="match status" value="1"/>
</dbReference>
<dbReference type="RefSeq" id="WP_344147043.1">
    <property type="nucleotide sequence ID" value="NZ_BAABIK010000033.1"/>
</dbReference>
<dbReference type="Gene3D" id="2.60.40.1240">
    <property type="match status" value="1"/>
</dbReference>
<keyword evidence="6" id="KW-1185">Reference proteome</keyword>
<evidence type="ECO:0000313" key="6">
    <source>
        <dbReference type="Proteomes" id="UP001499993"/>
    </source>
</evidence>
<evidence type="ECO:0000256" key="2">
    <source>
        <dbReference type="SAM" id="MobiDB-lite"/>
    </source>
</evidence>
<dbReference type="InterPro" id="IPR029050">
    <property type="entry name" value="Immunoprotect_excell_Ig-like"/>
</dbReference>
<dbReference type="Proteomes" id="UP001499993">
    <property type="component" value="Unassembled WGS sequence"/>
</dbReference>
<feature type="signal peptide" evidence="3">
    <location>
        <begin position="1"/>
        <end position="35"/>
    </location>
</feature>
<sequence>MASSFTRSAVATFATLTLLALIVAAQSLVPDETLATEPIASSGDIGEPVDAGQFSITVQEVRFAETVADKDGFGTSGPIEANGVWLVAGVRITSASAPLTNVDAELVMDDGYVYSANGWLSNGLSGGLGTTLEAGIPVAGMLVFEVPEDRISAPVLQVNARESIDDRLSARADIDLGLSGTELDERLSQPEERIDVPAPAKTS</sequence>
<proteinExistence type="predicted"/>
<organism evidence="5 6">
    <name type="scientific">Streptomonospora halophila</name>
    <dbReference type="NCBI Taxonomy" id="427369"/>
    <lineage>
        <taxon>Bacteria</taxon>
        <taxon>Bacillati</taxon>
        <taxon>Actinomycetota</taxon>
        <taxon>Actinomycetes</taxon>
        <taxon>Streptosporangiales</taxon>
        <taxon>Nocardiopsidaceae</taxon>
        <taxon>Streptomonospora</taxon>
    </lineage>
</organism>
<name>A0ABP9GZ62_9ACTN</name>
<reference evidence="6" key="1">
    <citation type="journal article" date="2019" name="Int. J. Syst. Evol. Microbiol.">
        <title>The Global Catalogue of Microorganisms (GCM) 10K type strain sequencing project: providing services to taxonomists for standard genome sequencing and annotation.</title>
        <authorList>
            <consortium name="The Broad Institute Genomics Platform"/>
            <consortium name="The Broad Institute Genome Sequencing Center for Infectious Disease"/>
            <person name="Wu L."/>
            <person name="Ma J."/>
        </authorList>
    </citation>
    <scope>NUCLEOTIDE SEQUENCE [LARGE SCALE GENOMIC DNA]</scope>
    <source>
        <strain evidence="6">JCM 18123</strain>
    </source>
</reference>